<organism evidence="2 3">
    <name type="scientific">Saccoglossus kowalevskii</name>
    <name type="common">Acorn worm</name>
    <dbReference type="NCBI Taxonomy" id="10224"/>
    <lineage>
        <taxon>Eukaryota</taxon>
        <taxon>Metazoa</taxon>
        <taxon>Hemichordata</taxon>
        <taxon>Enteropneusta</taxon>
        <taxon>Harrimaniidae</taxon>
        <taxon>Saccoglossus</taxon>
    </lineage>
</organism>
<dbReference type="InterPro" id="IPR000477">
    <property type="entry name" value="RT_dom"/>
</dbReference>
<sequence>MILPIVITLVTEKDRHNDPACTAVDLTTPRIASKYLTIRREWILLNADNFATIVSEHTPLNNVNLDTRVDVARGNITPRSTMKETLPSHLKFELPTQNSNNVRRETTIATVLFDEGADRSFVTKRFAQAIDAKVHSSEVLNLKSFSNPRTGFKTIPCTTLQLHQRNGNRTPIDLLYVEEISDNLTNNVNTDIKQLNYLRKLKLAHPISDETTMTIDILIGVDRYWDFVGNHVIRGHGPTAVSSCFGYLLSGPINTGKPRTKHVQAFHLTAIPSDDELLAKNVASFWELESIGIRDPINPPEKKTTDDEQFKQYTENCLSEENNRFIAKLPWKSSHYSLPTNFDIANKRTRHMIKKLPRDITQVYDKIISDQLKAGFIERVEQDDTTSGHYLPHRSVKRDSSSTPIRIVYDCSATSGIGQPSLNDCLERGPPLLNDLTAMLVRFRSNPVALASDIEKAFLQIRLADEDRKYTKFLWLSDINDLTSEFMTYQFTSVLFGARCSPFILKAAIKTLINNHPNIPAANDLQQNIYVDDVVTGSRDTNEAIKFYEDSTKLLSTHGFNLRSWSTNDQTTRDVIKQDSKANPNTTVNVLGVKWNTESDVIYLKPLNSPNINAMTTKREVVSFAASLYDPLGLLSPVHVRAKLFIQSLWKLNLHWDTPISDELNTNWTNIAHDLREVTNICVTQHYFADSADNKNNIEIHAFSDASSKAYGGAVYIKSGNQTSLVMSKTRVAPTNKNTLTLPRLELMAALTTTRLSKFVSNALSVKYNITRRVLWSDSQIVLHWINSCGKPDLFTSNRITEINSFPQESRYVPTSSNPADLLTRGLKCEELRNSTLWWTGPSWLKNRALWPVCELFGADTISDITVNHLLTGDTHEPIIAE</sequence>
<dbReference type="InterPro" id="IPR043502">
    <property type="entry name" value="DNA/RNA_pol_sf"/>
</dbReference>
<dbReference type="Proteomes" id="UP000694865">
    <property type="component" value="Unplaced"/>
</dbReference>
<dbReference type="PANTHER" id="PTHR47331">
    <property type="entry name" value="PHD-TYPE DOMAIN-CONTAINING PROTEIN"/>
    <property type="match status" value="1"/>
</dbReference>
<dbReference type="PANTHER" id="PTHR47331:SF1">
    <property type="entry name" value="GAG-LIKE PROTEIN"/>
    <property type="match status" value="1"/>
</dbReference>
<dbReference type="SUPFAM" id="SSF56672">
    <property type="entry name" value="DNA/RNA polymerases"/>
    <property type="match status" value="1"/>
</dbReference>
<protein>
    <submittedName>
        <fullName evidence="3">Uncharacterized protein LOC102804955</fullName>
    </submittedName>
</protein>
<evidence type="ECO:0000313" key="2">
    <source>
        <dbReference type="Proteomes" id="UP000694865"/>
    </source>
</evidence>
<gene>
    <name evidence="3" type="primary">LOC102804955</name>
</gene>
<evidence type="ECO:0000313" key="3">
    <source>
        <dbReference type="RefSeq" id="XP_006812926.1"/>
    </source>
</evidence>
<dbReference type="Pfam" id="PF00078">
    <property type="entry name" value="RVT_1"/>
    <property type="match status" value="1"/>
</dbReference>
<dbReference type="Gene3D" id="3.10.10.10">
    <property type="entry name" value="HIV Type 1 Reverse Transcriptase, subunit A, domain 1"/>
    <property type="match status" value="1"/>
</dbReference>
<dbReference type="Gene3D" id="3.30.70.270">
    <property type="match status" value="1"/>
</dbReference>
<evidence type="ECO:0000259" key="1">
    <source>
        <dbReference type="Pfam" id="PF00078"/>
    </source>
</evidence>
<accession>A0ABM0LYT5</accession>
<feature type="domain" description="Reverse transcriptase" evidence="1">
    <location>
        <begin position="440"/>
        <end position="563"/>
    </location>
</feature>
<proteinExistence type="predicted"/>
<dbReference type="GeneID" id="102804955"/>
<dbReference type="RefSeq" id="XP_006812926.1">
    <property type="nucleotide sequence ID" value="XM_006812863.1"/>
</dbReference>
<name>A0ABM0LYT5_SACKO</name>
<dbReference type="InterPro" id="IPR043128">
    <property type="entry name" value="Rev_trsase/Diguanyl_cyclase"/>
</dbReference>
<dbReference type="InterPro" id="IPR008042">
    <property type="entry name" value="Retrotrans_Pao"/>
</dbReference>
<keyword evidence="2" id="KW-1185">Reference proteome</keyword>
<reference evidence="3" key="1">
    <citation type="submission" date="2025-08" db="UniProtKB">
        <authorList>
            <consortium name="RefSeq"/>
        </authorList>
    </citation>
    <scope>IDENTIFICATION</scope>
    <source>
        <tissue evidence="3">Testes</tissue>
    </source>
</reference>
<dbReference type="Pfam" id="PF05380">
    <property type="entry name" value="Peptidase_A17"/>
    <property type="match status" value="1"/>
</dbReference>